<proteinExistence type="predicted"/>
<keyword evidence="1" id="KW-0678">Repressor</keyword>
<evidence type="ECO:0000259" key="6">
    <source>
        <dbReference type="PROSITE" id="PS50943"/>
    </source>
</evidence>
<dbReference type="CDD" id="cd01392">
    <property type="entry name" value="HTH_LacI"/>
    <property type="match status" value="1"/>
</dbReference>
<dbReference type="InterPro" id="IPR000843">
    <property type="entry name" value="HTH_LacI"/>
</dbReference>
<dbReference type="InterPro" id="IPR001387">
    <property type="entry name" value="Cro/C1-type_HTH"/>
</dbReference>
<evidence type="ECO:0000256" key="2">
    <source>
        <dbReference type="ARBA" id="ARBA00023015"/>
    </source>
</evidence>
<dbReference type="SUPFAM" id="SSF53822">
    <property type="entry name" value="Periplasmic binding protein-like I"/>
    <property type="match status" value="1"/>
</dbReference>
<reference evidence="7" key="2">
    <citation type="submission" date="2023-10" db="EMBL/GenBank/DDBJ databases">
        <authorList>
            <person name="Khurajog B."/>
        </authorList>
    </citation>
    <scope>NUCLEOTIDE SEQUENCE</scope>
    <source>
        <strain evidence="8">BF14</strain>
        <strain evidence="7">BF9</strain>
    </source>
</reference>
<organism evidence="7 9">
    <name type="scientific">Pediococcus acidilactici</name>
    <dbReference type="NCBI Taxonomy" id="1254"/>
    <lineage>
        <taxon>Bacteria</taxon>
        <taxon>Bacillati</taxon>
        <taxon>Bacillota</taxon>
        <taxon>Bacilli</taxon>
        <taxon>Lactobacillales</taxon>
        <taxon>Lactobacillaceae</taxon>
        <taxon>Pediococcus</taxon>
        <taxon>Pediococcus acidilactici group</taxon>
    </lineage>
</organism>
<dbReference type="RefSeq" id="WP_002830626.1">
    <property type="nucleotide sequence ID" value="NZ_BMWN01000005.1"/>
</dbReference>
<dbReference type="GO" id="GO:0000976">
    <property type="term" value="F:transcription cis-regulatory region binding"/>
    <property type="evidence" value="ECO:0007669"/>
    <property type="project" value="TreeGrafter"/>
</dbReference>
<dbReference type="EMBL" id="JAWJAV010000005">
    <property type="protein sequence ID" value="MDV2621816.1"/>
    <property type="molecule type" value="Genomic_DNA"/>
</dbReference>
<dbReference type="PRINTS" id="PR00036">
    <property type="entry name" value="HTHLACI"/>
</dbReference>
<dbReference type="Gene3D" id="3.40.50.2300">
    <property type="match status" value="2"/>
</dbReference>
<dbReference type="Gene3D" id="1.10.260.40">
    <property type="entry name" value="lambda repressor-like DNA-binding domains"/>
    <property type="match status" value="1"/>
</dbReference>
<gene>
    <name evidence="7" type="ORF">R0G89_08750</name>
    <name evidence="8" type="ORF">R0H03_07090</name>
</gene>
<evidence type="ECO:0000256" key="1">
    <source>
        <dbReference type="ARBA" id="ARBA00022491"/>
    </source>
</evidence>
<reference evidence="7" key="1">
    <citation type="journal article" date="2023" name="PeerJ">
        <title>Selection and evaluation of lactic acid bacteria from chicken feces in Thailand as potential probiotics.</title>
        <authorList>
            <person name="Khurajog B."/>
            <person name="Disastra Y."/>
            <person name="Lawwyne L.D."/>
            <person name="Sirichokchatchawan W."/>
            <person name="Niyomtham W."/>
            <person name="Yindee J."/>
            <person name="Hampson D.J."/>
            <person name="Prapasarakul N."/>
        </authorList>
    </citation>
    <scope>NUCLEOTIDE SEQUENCE</scope>
    <source>
        <strain evidence="8">BF14</strain>
        <strain evidence="7">BF9</strain>
    </source>
</reference>
<name>A0AAW8YJS7_PEDAC</name>
<comment type="caution">
    <text evidence="7">The sequence shown here is derived from an EMBL/GenBank/DDBJ whole genome shotgun (WGS) entry which is preliminary data.</text>
</comment>
<dbReference type="SUPFAM" id="SSF47413">
    <property type="entry name" value="lambda repressor-like DNA-binding domains"/>
    <property type="match status" value="1"/>
</dbReference>
<sequence length="340" mass="38019">MKNKVSIQDIANRAGVSKTTVSKVINNTGNISIATRNKIHAIMDELDYQPNRLASTLKTGHTKLIGILVPDIRNEFYSKIVKKCEGLLFKAGYTTIICNTERDYFQEENYLKVLKELMVEGIIIISATDSINADLASQNKNIVYIDRAPQSDNENIIKSDHYAGAQKATNEIITDGRDPYLILSKTNYSPTRERTHGFIDTLKKKTNIKNPEKHVFRLNVSSNQYLEENTLLEEFLIEHSSDPQPLGIFAINDYIAFMVVKAAAKLHIAVPQKLSVIGFDDASIANIATPTITTIHQNTTLLAEQAVDILLQNIGQSTPTEPQKIIAPIAMVYRESFLKN</sequence>
<dbReference type="EMBL" id="JAWJAX010000008">
    <property type="protein sequence ID" value="MDV2911625.1"/>
    <property type="molecule type" value="Genomic_DNA"/>
</dbReference>
<dbReference type="InterPro" id="IPR046335">
    <property type="entry name" value="LacI/GalR-like_sensor"/>
</dbReference>
<keyword evidence="3 7" id="KW-0238">DNA-binding</keyword>
<evidence type="ECO:0000313" key="8">
    <source>
        <dbReference type="EMBL" id="MDV2911625.1"/>
    </source>
</evidence>
<dbReference type="Proteomes" id="UP001280897">
    <property type="component" value="Unassembled WGS sequence"/>
</dbReference>
<keyword evidence="2" id="KW-0805">Transcription regulation</keyword>
<dbReference type="AlphaFoldDB" id="A0AAW8YJS7"/>
<dbReference type="PROSITE" id="PS00356">
    <property type="entry name" value="HTH_LACI_1"/>
    <property type="match status" value="1"/>
</dbReference>
<evidence type="ECO:0000313" key="9">
    <source>
        <dbReference type="Proteomes" id="UP001280897"/>
    </source>
</evidence>
<keyword evidence="4" id="KW-0804">Transcription</keyword>
<dbReference type="PANTHER" id="PTHR30146">
    <property type="entry name" value="LACI-RELATED TRANSCRIPTIONAL REPRESSOR"/>
    <property type="match status" value="1"/>
</dbReference>
<feature type="domain" description="HTH cro/C1-type" evidence="6">
    <location>
        <begin position="2"/>
        <end position="49"/>
    </location>
</feature>
<accession>A0AAW8YJS7</accession>
<dbReference type="Pfam" id="PF00356">
    <property type="entry name" value="LacI"/>
    <property type="match status" value="1"/>
</dbReference>
<dbReference type="Proteomes" id="UP001280415">
    <property type="component" value="Unassembled WGS sequence"/>
</dbReference>
<dbReference type="InterPro" id="IPR028082">
    <property type="entry name" value="Peripla_BP_I"/>
</dbReference>
<dbReference type="Pfam" id="PF13377">
    <property type="entry name" value="Peripla_BP_3"/>
    <property type="match status" value="1"/>
</dbReference>
<feature type="domain" description="HTH lacI-type" evidence="5">
    <location>
        <begin position="5"/>
        <end position="59"/>
    </location>
</feature>
<evidence type="ECO:0000259" key="5">
    <source>
        <dbReference type="PROSITE" id="PS50932"/>
    </source>
</evidence>
<dbReference type="PANTHER" id="PTHR30146:SF95">
    <property type="entry name" value="RIBOSE OPERON REPRESSOR"/>
    <property type="match status" value="1"/>
</dbReference>
<dbReference type="PROSITE" id="PS50932">
    <property type="entry name" value="HTH_LACI_2"/>
    <property type="match status" value="1"/>
</dbReference>
<dbReference type="GO" id="GO:0003700">
    <property type="term" value="F:DNA-binding transcription factor activity"/>
    <property type="evidence" value="ECO:0007669"/>
    <property type="project" value="TreeGrafter"/>
</dbReference>
<dbReference type="InterPro" id="IPR010982">
    <property type="entry name" value="Lambda_DNA-bd_dom_sf"/>
</dbReference>
<evidence type="ECO:0000256" key="3">
    <source>
        <dbReference type="ARBA" id="ARBA00023125"/>
    </source>
</evidence>
<protein>
    <submittedName>
        <fullName evidence="7">LacI family DNA-binding transcriptional regulator</fullName>
    </submittedName>
</protein>
<evidence type="ECO:0000256" key="4">
    <source>
        <dbReference type="ARBA" id="ARBA00023163"/>
    </source>
</evidence>
<evidence type="ECO:0000313" key="7">
    <source>
        <dbReference type="EMBL" id="MDV2621816.1"/>
    </source>
</evidence>
<dbReference type="PROSITE" id="PS50943">
    <property type="entry name" value="HTH_CROC1"/>
    <property type="match status" value="1"/>
</dbReference>
<dbReference type="SMART" id="SM00354">
    <property type="entry name" value="HTH_LACI"/>
    <property type="match status" value="1"/>
</dbReference>